<keyword evidence="3" id="KW-1185">Reference proteome</keyword>
<dbReference type="InterPro" id="IPR000868">
    <property type="entry name" value="Isochorismatase-like_dom"/>
</dbReference>
<gene>
    <name evidence="2" type="ORF">KSF_052100</name>
</gene>
<dbReference type="Gene3D" id="3.40.50.850">
    <property type="entry name" value="Isochorismatase-like"/>
    <property type="match status" value="1"/>
</dbReference>
<accession>A0A8J3N5H4</accession>
<reference evidence="2" key="1">
    <citation type="submission" date="2020-10" db="EMBL/GenBank/DDBJ databases">
        <title>Taxonomic study of unclassified bacteria belonging to the class Ktedonobacteria.</title>
        <authorList>
            <person name="Yabe S."/>
            <person name="Wang C.M."/>
            <person name="Zheng Y."/>
            <person name="Sakai Y."/>
            <person name="Cavaletti L."/>
            <person name="Monciardini P."/>
            <person name="Donadio S."/>
        </authorList>
    </citation>
    <scope>NUCLEOTIDE SEQUENCE</scope>
    <source>
        <strain evidence="2">ID150040</strain>
    </source>
</reference>
<evidence type="ECO:0000259" key="1">
    <source>
        <dbReference type="Pfam" id="PF00857"/>
    </source>
</evidence>
<dbReference type="EMBL" id="BNJK01000001">
    <property type="protein sequence ID" value="GHO95162.1"/>
    <property type="molecule type" value="Genomic_DNA"/>
</dbReference>
<dbReference type="RefSeq" id="WP_220205860.1">
    <property type="nucleotide sequence ID" value="NZ_BNJK01000001.1"/>
</dbReference>
<dbReference type="AlphaFoldDB" id="A0A8J3N5H4"/>
<proteinExistence type="predicted"/>
<organism evidence="2 3">
    <name type="scientific">Reticulibacter mediterranei</name>
    <dbReference type="NCBI Taxonomy" id="2778369"/>
    <lineage>
        <taxon>Bacteria</taxon>
        <taxon>Bacillati</taxon>
        <taxon>Chloroflexota</taxon>
        <taxon>Ktedonobacteria</taxon>
        <taxon>Ktedonobacterales</taxon>
        <taxon>Reticulibacteraceae</taxon>
        <taxon>Reticulibacter</taxon>
    </lineage>
</organism>
<sequence>MATSDQFLNELVTWEQDLPSLSWDDFVVEAQQGKIALFSVDMINGFCHEGPLASPRIKGIIPAVVAAFQGAHALGVRNFVLAQDCHTPDSVEFAAFPPHCQAGTSEAGTIPELAQLPFANLYTIVEKNSLNAFHGTSLGQWLEEHRDLSRAVVVGNCTDLCVYQMAMHLRLYANAHNLPLRVIVPENAVQTYDTPIEVAKQIGAMPHDGDFLHLSFLYHMRLNGIEVVREIKG</sequence>
<dbReference type="CDD" id="cd00431">
    <property type="entry name" value="cysteine_hydrolases"/>
    <property type="match status" value="1"/>
</dbReference>
<evidence type="ECO:0000313" key="2">
    <source>
        <dbReference type="EMBL" id="GHO95162.1"/>
    </source>
</evidence>
<dbReference type="Proteomes" id="UP000597444">
    <property type="component" value="Unassembled WGS sequence"/>
</dbReference>
<dbReference type="PANTHER" id="PTHR47297:SF2">
    <property type="entry name" value="OS02G0606800 PROTEIN"/>
    <property type="match status" value="1"/>
</dbReference>
<dbReference type="PANTHER" id="PTHR47297">
    <property type="match status" value="1"/>
</dbReference>
<dbReference type="GO" id="GO:0008936">
    <property type="term" value="F:nicotinamidase activity"/>
    <property type="evidence" value="ECO:0007669"/>
    <property type="project" value="InterPro"/>
</dbReference>
<protein>
    <submittedName>
        <fullName evidence="2">Nicotinamidase</fullName>
    </submittedName>
</protein>
<dbReference type="GO" id="GO:0019365">
    <property type="term" value="P:pyridine nucleotide salvage"/>
    <property type="evidence" value="ECO:0007669"/>
    <property type="project" value="InterPro"/>
</dbReference>
<name>A0A8J3N5H4_9CHLR</name>
<evidence type="ECO:0000313" key="3">
    <source>
        <dbReference type="Proteomes" id="UP000597444"/>
    </source>
</evidence>
<dbReference type="Pfam" id="PF00857">
    <property type="entry name" value="Isochorismatase"/>
    <property type="match status" value="1"/>
</dbReference>
<dbReference type="SUPFAM" id="SSF52499">
    <property type="entry name" value="Isochorismatase-like hydrolases"/>
    <property type="match status" value="1"/>
</dbReference>
<dbReference type="InterPro" id="IPR036380">
    <property type="entry name" value="Isochorismatase-like_sf"/>
</dbReference>
<comment type="caution">
    <text evidence="2">The sequence shown here is derived from an EMBL/GenBank/DDBJ whole genome shotgun (WGS) entry which is preliminary data.</text>
</comment>
<feature type="domain" description="Isochorismatase-like" evidence="1">
    <location>
        <begin position="36"/>
        <end position="194"/>
    </location>
</feature>
<dbReference type="InterPro" id="IPR044717">
    <property type="entry name" value="NIC1"/>
</dbReference>